<proteinExistence type="predicted"/>
<organism evidence="1 2">
    <name type="scientific">Pseudomonas nitroreducens</name>
    <dbReference type="NCBI Taxonomy" id="46680"/>
    <lineage>
        <taxon>Bacteria</taxon>
        <taxon>Pseudomonadati</taxon>
        <taxon>Pseudomonadota</taxon>
        <taxon>Gammaproteobacteria</taxon>
        <taxon>Pseudomonadales</taxon>
        <taxon>Pseudomonadaceae</taxon>
        <taxon>Pseudomonas</taxon>
    </lineage>
</organism>
<gene>
    <name evidence="1" type="ORF">HNP46_006348</name>
</gene>
<dbReference type="RefSeq" id="WP_184596937.1">
    <property type="nucleotide sequence ID" value="NZ_JACHLI010000040.1"/>
</dbReference>
<reference evidence="1 2" key="1">
    <citation type="submission" date="2020-08" db="EMBL/GenBank/DDBJ databases">
        <title>Functional genomics of gut bacteria from endangered species of beetles.</title>
        <authorList>
            <person name="Carlos-Shanley C."/>
        </authorList>
    </citation>
    <scope>NUCLEOTIDE SEQUENCE [LARGE SCALE GENOMIC DNA]</scope>
    <source>
        <strain evidence="1 2">S00179</strain>
    </source>
</reference>
<comment type="caution">
    <text evidence="1">The sequence shown here is derived from an EMBL/GenBank/DDBJ whole genome shotgun (WGS) entry which is preliminary data.</text>
</comment>
<protein>
    <submittedName>
        <fullName evidence="1">Uncharacterized protein</fullName>
    </submittedName>
</protein>
<evidence type="ECO:0000313" key="1">
    <source>
        <dbReference type="EMBL" id="MBB4867435.1"/>
    </source>
</evidence>
<dbReference type="EMBL" id="JACHLI010000040">
    <property type="protein sequence ID" value="MBB4867435.1"/>
    <property type="molecule type" value="Genomic_DNA"/>
</dbReference>
<sequence>MNFDEKEVMDGLYAYEERNARRWHLLEGLQRSTLKGEDALRFRGAFDSLLHGMNGNDLAYALALAAGYGSLRLALDVEKELRGRVVGLSTINGEYVASCAVDEYGNQVDADPIRFELKLKRAECLSLVESGEEYLALLRVVRLHTGSNIVNDPAWASLLLPEALQQSAPKITQKPLIRSGTKIPDVVNGRVLNPSLLLGLMALADTEGNHPDWFDDIPCWADEASILANPGVLEPVFPLNVLVLNDEELNQAHGALHFANAEEPLHPDVQAAVNAGKFSVKATAAFKHRAMKMSECHMLNSMLSLNLQGGDRTLYWLDGAQGMYLCVSRVRELRKLPRISEQQDASVTEALKTYFPAKVLVSKAKGDDEQSGVVGRTLSIKKFFDQVDDQRILAEHAKTTLPSWFLEKAVAVLERGTIPWKTYVGLNLGFGHRVVRSSVILDNDYLDRSDMPEGLSIPDGVSIEVKSFEEGKDDADYILAELRKVCEPGVLLNGLSDMTSDEDLLAYLVSPEVESGKKRAVAHLVARGRPIATLARLCTRSAHWEALQAAYGTVALEPYADKLPDVVLTRAAIDSFEL</sequence>
<dbReference type="AlphaFoldDB" id="A0A7W7KRW1"/>
<name>A0A7W7KRW1_PSENT</name>
<evidence type="ECO:0000313" key="2">
    <source>
        <dbReference type="Proteomes" id="UP000566995"/>
    </source>
</evidence>
<accession>A0A7W7KRW1</accession>
<dbReference type="Proteomes" id="UP000566995">
    <property type="component" value="Unassembled WGS sequence"/>
</dbReference>